<protein>
    <submittedName>
        <fullName evidence="1">Uncharacterized protein</fullName>
    </submittedName>
</protein>
<keyword evidence="2" id="KW-1185">Reference proteome</keyword>
<reference evidence="1 2" key="1">
    <citation type="submission" date="2020-04" db="EMBL/GenBank/DDBJ databases">
        <title>Genome sequencing of novel species.</title>
        <authorList>
            <person name="Heo J."/>
            <person name="Kim S.-J."/>
            <person name="Kim J.-S."/>
            <person name="Hong S.-B."/>
            <person name="Kwon S.-W."/>
        </authorList>
    </citation>
    <scope>NUCLEOTIDE SEQUENCE [LARGE SCALE GENOMIC DNA]</scope>
    <source>
        <strain evidence="1 2">F39-2</strain>
    </source>
</reference>
<proteinExistence type="predicted"/>
<gene>
    <name evidence="1" type="ORF">HH214_11340</name>
</gene>
<sequence length="83" mass="9607">MDDVFLLTVPYRNEDLEFESRLILSGYIYRIEVNVNGIPVLFEPDEERNYRALISPEQVESKGSQLKRDLLQAVAQALEALHQ</sequence>
<dbReference type="RefSeq" id="WP_169607738.1">
    <property type="nucleotide sequence ID" value="NZ_CP051682.1"/>
</dbReference>
<evidence type="ECO:0000313" key="1">
    <source>
        <dbReference type="EMBL" id="QJD96420.1"/>
    </source>
</evidence>
<dbReference type="AlphaFoldDB" id="A0A7L5DZ92"/>
<dbReference type="EMBL" id="CP051682">
    <property type="protein sequence ID" value="QJD96420.1"/>
    <property type="molecule type" value="Genomic_DNA"/>
</dbReference>
<name>A0A7L5DZ92_9SPHI</name>
<accession>A0A7L5DZ92</accession>
<dbReference type="KEGG" id="mrob:HH214_11340"/>
<evidence type="ECO:0000313" key="2">
    <source>
        <dbReference type="Proteomes" id="UP000503278"/>
    </source>
</evidence>
<dbReference type="Proteomes" id="UP000503278">
    <property type="component" value="Chromosome"/>
</dbReference>
<organism evidence="1 2">
    <name type="scientific">Mucilaginibacter robiniae</name>
    <dbReference type="NCBI Taxonomy" id="2728022"/>
    <lineage>
        <taxon>Bacteria</taxon>
        <taxon>Pseudomonadati</taxon>
        <taxon>Bacteroidota</taxon>
        <taxon>Sphingobacteriia</taxon>
        <taxon>Sphingobacteriales</taxon>
        <taxon>Sphingobacteriaceae</taxon>
        <taxon>Mucilaginibacter</taxon>
    </lineage>
</organism>